<accession>A0AAD9QF22</accession>
<evidence type="ECO:0000256" key="2">
    <source>
        <dbReference type="ARBA" id="ARBA00006375"/>
    </source>
</evidence>
<dbReference type="GO" id="GO:0051724">
    <property type="term" value="F:NAD transmembrane transporter activity"/>
    <property type="evidence" value="ECO:0007669"/>
    <property type="project" value="TreeGrafter"/>
</dbReference>
<evidence type="ECO:0000313" key="13">
    <source>
        <dbReference type="Proteomes" id="UP001249851"/>
    </source>
</evidence>
<evidence type="ECO:0000256" key="9">
    <source>
        <dbReference type="ARBA" id="ARBA00023136"/>
    </source>
</evidence>
<dbReference type="InterPro" id="IPR018108">
    <property type="entry name" value="MCP_transmembrane"/>
</dbReference>
<evidence type="ECO:0000313" key="12">
    <source>
        <dbReference type="EMBL" id="KAK2560157.1"/>
    </source>
</evidence>
<keyword evidence="3 11" id="KW-0813">Transport</keyword>
<evidence type="ECO:0000256" key="10">
    <source>
        <dbReference type="PROSITE-ProRule" id="PRU00282"/>
    </source>
</evidence>
<dbReference type="InterPro" id="IPR023395">
    <property type="entry name" value="MCP_dom_sf"/>
</dbReference>
<proteinExistence type="inferred from homology"/>
<dbReference type="EMBL" id="JARQWQ010000037">
    <property type="protein sequence ID" value="KAK2560157.1"/>
    <property type="molecule type" value="Genomic_DNA"/>
</dbReference>
<feature type="repeat" description="Solcar" evidence="10">
    <location>
        <begin position="204"/>
        <end position="291"/>
    </location>
</feature>
<keyword evidence="5" id="KW-0677">Repeat</keyword>
<dbReference type="GO" id="GO:0005743">
    <property type="term" value="C:mitochondrial inner membrane"/>
    <property type="evidence" value="ECO:0007669"/>
    <property type="project" value="UniProtKB-SubCell"/>
</dbReference>
<feature type="repeat" description="Solcar" evidence="10">
    <location>
        <begin position="110"/>
        <end position="195"/>
    </location>
</feature>
<organism evidence="12 13">
    <name type="scientific">Acropora cervicornis</name>
    <name type="common">Staghorn coral</name>
    <dbReference type="NCBI Taxonomy" id="6130"/>
    <lineage>
        <taxon>Eukaryota</taxon>
        <taxon>Metazoa</taxon>
        <taxon>Cnidaria</taxon>
        <taxon>Anthozoa</taxon>
        <taxon>Hexacorallia</taxon>
        <taxon>Scleractinia</taxon>
        <taxon>Astrocoeniina</taxon>
        <taxon>Acroporidae</taxon>
        <taxon>Acropora</taxon>
    </lineage>
</organism>
<evidence type="ECO:0000256" key="11">
    <source>
        <dbReference type="RuleBase" id="RU000488"/>
    </source>
</evidence>
<keyword evidence="4 10" id="KW-0812">Transmembrane</keyword>
<evidence type="ECO:0000256" key="6">
    <source>
        <dbReference type="ARBA" id="ARBA00022792"/>
    </source>
</evidence>
<dbReference type="InterPro" id="IPR052465">
    <property type="entry name" value="Mito_NAD+_Carrier"/>
</dbReference>
<keyword evidence="9 10" id="KW-0472">Membrane</keyword>
<keyword evidence="13" id="KW-1185">Reference proteome</keyword>
<dbReference type="SUPFAM" id="SSF103506">
    <property type="entry name" value="Mitochondrial carrier"/>
    <property type="match status" value="1"/>
</dbReference>
<dbReference type="PANTHER" id="PTHR46131:SF1">
    <property type="entry name" value="SD08549P"/>
    <property type="match status" value="1"/>
</dbReference>
<gene>
    <name evidence="12" type="ORF">P5673_017131</name>
</gene>
<evidence type="ECO:0000256" key="7">
    <source>
        <dbReference type="ARBA" id="ARBA00022989"/>
    </source>
</evidence>
<comment type="subcellular location">
    <subcellularLocation>
        <location evidence="1">Mitochondrion inner membrane</location>
        <topology evidence="1">Multi-pass membrane protein</topology>
    </subcellularLocation>
</comment>
<reference evidence="12" key="1">
    <citation type="journal article" date="2023" name="G3 (Bethesda)">
        <title>Whole genome assembly and annotation of the endangered Caribbean coral Acropora cervicornis.</title>
        <authorList>
            <person name="Selwyn J.D."/>
            <person name="Vollmer S.V."/>
        </authorList>
    </citation>
    <scope>NUCLEOTIDE SEQUENCE</scope>
    <source>
        <strain evidence="12">K2</strain>
    </source>
</reference>
<evidence type="ECO:0000256" key="4">
    <source>
        <dbReference type="ARBA" id="ARBA00022692"/>
    </source>
</evidence>
<protein>
    <submittedName>
        <fullName evidence="12">Mitochondrial nicotinamide adenine dinucleotide transporter SLC25A51</fullName>
    </submittedName>
</protein>
<reference evidence="12" key="2">
    <citation type="journal article" date="2023" name="Science">
        <title>Genomic signatures of disease resistance in endangered staghorn corals.</title>
        <authorList>
            <person name="Vollmer S.V."/>
            <person name="Selwyn J.D."/>
            <person name="Despard B.A."/>
            <person name="Roesel C.L."/>
        </authorList>
    </citation>
    <scope>NUCLEOTIDE SEQUENCE</scope>
    <source>
        <strain evidence="12">K2</strain>
    </source>
</reference>
<dbReference type="PANTHER" id="PTHR46131">
    <property type="entry name" value="SD08549P"/>
    <property type="match status" value="1"/>
</dbReference>
<evidence type="ECO:0000256" key="3">
    <source>
        <dbReference type="ARBA" id="ARBA00022448"/>
    </source>
</evidence>
<dbReference type="AlphaFoldDB" id="A0AAD9QF22"/>
<feature type="repeat" description="Solcar" evidence="10">
    <location>
        <begin position="21"/>
        <end position="101"/>
    </location>
</feature>
<evidence type="ECO:0000256" key="1">
    <source>
        <dbReference type="ARBA" id="ARBA00004448"/>
    </source>
</evidence>
<comment type="similarity">
    <text evidence="2 11">Belongs to the mitochondrial carrier (TC 2.A.29) family.</text>
</comment>
<dbReference type="Gene3D" id="1.50.40.10">
    <property type="entry name" value="Mitochondrial carrier domain"/>
    <property type="match status" value="1"/>
</dbReference>
<dbReference type="Proteomes" id="UP001249851">
    <property type="component" value="Unassembled WGS sequence"/>
</dbReference>
<keyword evidence="6" id="KW-0999">Mitochondrion inner membrane</keyword>
<keyword evidence="7" id="KW-1133">Transmembrane helix</keyword>
<keyword evidence="8" id="KW-0496">Mitochondrion</keyword>
<dbReference type="PROSITE" id="PS50920">
    <property type="entry name" value="SOLCAR"/>
    <property type="match status" value="3"/>
</dbReference>
<evidence type="ECO:0000256" key="8">
    <source>
        <dbReference type="ARBA" id="ARBA00023128"/>
    </source>
</evidence>
<comment type="caution">
    <text evidence="12">The sequence shown here is derived from an EMBL/GenBank/DDBJ whole genome shotgun (WGS) entry which is preliminary data.</text>
</comment>
<evidence type="ECO:0000256" key="5">
    <source>
        <dbReference type="ARBA" id="ARBA00022737"/>
    </source>
</evidence>
<dbReference type="Pfam" id="PF00153">
    <property type="entry name" value="Mito_carr"/>
    <property type="match status" value="3"/>
</dbReference>
<sequence length="306" mass="34123">MALNSAQPKETYSSDTGKNDERDWPHFVCGAGAAATNIIVTFPAYKVMFRQQVEGLRFRKALQQVLKEGASNIYRGVFPPLMQKGTSLALMFGMYNKFQKDLSRCLTNAPSAATNASAAMLAGTVEAVLTPFERVQTLLSHRGHNERFKNTFDVFKILGKDYGFREYYRGLTPILLRNGPSSVLFFGLRGPIKSTLPEAKTSIGNAFSDFVSGAVLGACLSTLFYPINVVKSHMQKQLGGEFISFRKAFITVFRERKGSVRRLFYGVSLNYTRALASWGVINCSYEMLESWLSHGYLLNKTKHGLT</sequence>
<name>A0AAD9QF22_ACRCE</name>